<keyword evidence="1" id="KW-1133">Transmembrane helix</keyword>
<dbReference type="Pfam" id="PF00487">
    <property type="entry name" value="FA_desaturase"/>
    <property type="match status" value="1"/>
</dbReference>
<dbReference type="RefSeq" id="WP_135769098.1">
    <property type="nucleotide sequence ID" value="NZ_RQET01000013.1"/>
</dbReference>
<dbReference type="OrthoDB" id="8938484at2"/>
<evidence type="ECO:0000313" key="3">
    <source>
        <dbReference type="EMBL" id="TGK06417.1"/>
    </source>
</evidence>
<organism evidence="3 4">
    <name type="scientific">Leptospira fletcheri</name>
    <dbReference type="NCBI Taxonomy" id="2484981"/>
    <lineage>
        <taxon>Bacteria</taxon>
        <taxon>Pseudomonadati</taxon>
        <taxon>Spirochaetota</taxon>
        <taxon>Spirochaetia</taxon>
        <taxon>Leptospirales</taxon>
        <taxon>Leptospiraceae</taxon>
        <taxon>Leptospira</taxon>
    </lineage>
</organism>
<dbReference type="PANTHER" id="PTHR36459">
    <property type="entry name" value="ORF"/>
    <property type="match status" value="1"/>
</dbReference>
<evidence type="ECO:0000256" key="1">
    <source>
        <dbReference type="SAM" id="Phobius"/>
    </source>
</evidence>
<comment type="caution">
    <text evidence="3">The sequence shown here is derived from an EMBL/GenBank/DDBJ whole genome shotgun (WGS) entry which is preliminary data.</text>
</comment>
<gene>
    <name evidence="3" type="ORF">EHO60_15370</name>
</gene>
<protein>
    <submittedName>
        <fullName evidence="3">Fatty acid desaturase</fullName>
    </submittedName>
</protein>
<dbReference type="EMBL" id="RQET01000013">
    <property type="protein sequence ID" value="TGK06417.1"/>
    <property type="molecule type" value="Genomic_DNA"/>
</dbReference>
<dbReference type="Proteomes" id="UP000298458">
    <property type="component" value="Unassembled WGS sequence"/>
</dbReference>
<dbReference type="InterPro" id="IPR005804">
    <property type="entry name" value="FA_desaturase_dom"/>
</dbReference>
<keyword evidence="1" id="KW-0472">Membrane</keyword>
<feature type="transmembrane region" description="Helical" evidence="1">
    <location>
        <begin position="20"/>
        <end position="36"/>
    </location>
</feature>
<sequence>METKKKQLGIIRHRADLRPFFWVLGVGSLQFCAFYFCDSVESAIYSALALFIPQALVGPISHNHAHYSMLKPKWMNKVLEVLMYLESGQMASKFRLHHNFGHHLHYTDPKKDTSTWVRSNGSSMNRLEYIFMYFVTYTYRTVQVGKSHPALLRQFYWQQFFATVVIGTLVYLNPLNALILYLIPMLLSWLVFINFTYDNHIDLHSKDDYEASMTNKNPLVNFLIFNNGYHLAHHIKQGLHWSELPEFHKSIEYRIPEHLRPVIVR</sequence>
<keyword evidence="4" id="KW-1185">Reference proteome</keyword>
<evidence type="ECO:0000313" key="4">
    <source>
        <dbReference type="Proteomes" id="UP000298458"/>
    </source>
</evidence>
<feature type="transmembrane region" description="Helical" evidence="1">
    <location>
        <begin position="42"/>
        <end position="61"/>
    </location>
</feature>
<proteinExistence type="predicted"/>
<keyword evidence="1" id="KW-0812">Transmembrane</keyword>
<dbReference type="AlphaFoldDB" id="A0A4R9G6M1"/>
<feature type="transmembrane region" description="Helical" evidence="1">
    <location>
        <begin position="155"/>
        <end position="172"/>
    </location>
</feature>
<reference evidence="3" key="1">
    <citation type="journal article" date="2019" name="PLoS Negl. Trop. Dis.">
        <title>Revisiting the worldwide diversity of Leptospira species in the environment.</title>
        <authorList>
            <person name="Vincent A.T."/>
            <person name="Schiettekatte O."/>
            <person name="Bourhy P."/>
            <person name="Veyrier F.J."/>
            <person name="Picardeau M."/>
        </authorList>
    </citation>
    <scope>NUCLEOTIDE SEQUENCE [LARGE SCALE GENOMIC DNA]</scope>
    <source>
        <strain evidence="3">SSW15</strain>
    </source>
</reference>
<accession>A0A4R9G6M1</accession>
<evidence type="ECO:0000259" key="2">
    <source>
        <dbReference type="Pfam" id="PF00487"/>
    </source>
</evidence>
<name>A0A4R9G6M1_9LEPT</name>
<dbReference type="GO" id="GO:0006629">
    <property type="term" value="P:lipid metabolic process"/>
    <property type="evidence" value="ECO:0007669"/>
    <property type="project" value="InterPro"/>
</dbReference>
<dbReference type="PANTHER" id="PTHR36459:SF1">
    <property type="entry name" value="FATTY ACID DESATURASE DOMAIN-CONTAINING PROTEIN-RELATED"/>
    <property type="match status" value="1"/>
</dbReference>
<feature type="domain" description="Fatty acid desaturase" evidence="2">
    <location>
        <begin position="47"/>
        <end position="262"/>
    </location>
</feature>